<dbReference type="EMBL" id="VFEQ01000011">
    <property type="protein sequence ID" value="TWR58162.1"/>
    <property type="molecule type" value="Genomic_DNA"/>
</dbReference>
<protein>
    <submittedName>
        <fullName evidence="1">Uncharacterized protein</fullName>
    </submittedName>
</protein>
<name>A0A9X9BSM2_PSEMA</name>
<evidence type="ECO:0000313" key="1">
    <source>
        <dbReference type="EMBL" id="TWR58162.1"/>
    </source>
</evidence>
<accession>A0A9X9BSM2</accession>
<gene>
    <name evidence="1" type="ORF">FIV41_18245</name>
</gene>
<dbReference type="OrthoDB" id="8564076at2"/>
<evidence type="ECO:0000313" key="2">
    <source>
        <dbReference type="Proteomes" id="UP000316123"/>
    </source>
</evidence>
<reference evidence="1 2" key="1">
    <citation type="submission" date="2019-06" db="EMBL/GenBank/DDBJ databases">
        <title>Pseudomonas bimorpha sp. nov. isolated from bovine raw milk and skim milk concentrate.</title>
        <authorList>
            <person name="Hofmann K."/>
            <person name="Huptas C."/>
            <person name="Doll E."/>
            <person name="Scherer S."/>
            <person name="Wenning M."/>
        </authorList>
    </citation>
    <scope>NUCLEOTIDE SEQUENCE [LARGE SCALE GENOMIC DNA]</scope>
    <source>
        <strain evidence="1 2">DSM 13124</strain>
    </source>
</reference>
<dbReference type="AlphaFoldDB" id="A0A9X9BSM2"/>
<organism evidence="1 2">
    <name type="scientific">Pseudomonas marginalis</name>
    <name type="common">Pseudomonas panacis</name>
    <dbReference type="NCBI Taxonomy" id="298"/>
    <lineage>
        <taxon>Bacteria</taxon>
        <taxon>Pseudomonadati</taxon>
        <taxon>Pseudomonadota</taxon>
        <taxon>Gammaproteobacteria</taxon>
        <taxon>Pseudomonadales</taxon>
        <taxon>Pseudomonadaceae</taxon>
        <taxon>Pseudomonas</taxon>
    </lineage>
</organism>
<sequence length="397" mass="46578">MTDRLPFDATTLFQALQYQLMVAVERCLDLEEDQALYIEIYGDVTVSSKTQIEVKFYSDSLTDNHGNFWNTIKNWLDLRFDVGQYQKLLLVTTQKFGARSKISVWNSSTAAERLSIMEEIYSIAESKQTKKTNKASTNTQKPRKSSVPESLELQRHVMCLELRTKLIEILNKVTIETEQPDLTTRIATFKRQFLREIIIEKRQSFLDELLGFLSSTRFTQSRWEITCKAFDKQWRTLKQRYMQGTLTFPKIDRSLYNEKAKNEDSESRLFVKKIREIGADEQISEAISERMIAADLLDNFIEAYSISLDQILNYKETQRDLHISHWKAASIDLIGDLCETSHRKKSQKFFHLRRGEAPQQFCSFEMTPAVFRNGLQHMLADEPQTEPTKEFLWRLWK</sequence>
<proteinExistence type="predicted"/>
<dbReference type="RefSeq" id="WP_074847349.1">
    <property type="nucleotide sequence ID" value="NZ_FNSU01000003.1"/>
</dbReference>
<comment type="caution">
    <text evidence="1">The sequence shown here is derived from an EMBL/GenBank/DDBJ whole genome shotgun (WGS) entry which is preliminary data.</text>
</comment>
<dbReference type="Proteomes" id="UP000316123">
    <property type="component" value="Unassembled WGS sequence"/>
</dbReference>